<protein>
    <submittedName>
        <fullName evidence="2">Formylglycine-generating enzyme, required for sulfatase activity, contains SUMF1/FGE domain</fullName>
    </submittedName>
</protein>
<evidence type="ECO:0000259" key="1">
    <source>
        <dbReference type="Pfam" id="PF03781"/>
    </source>
</evidence>
<gene>
    <name evidence="2" type="ORF">SAMN06296020_11199</name>
</gene>
<dbReference type="Proteomes" id="UP001158066">
    <property type="component" value="Unassembled WGS sequence"/>
</dbReference>
<proteinExistence type="predicted"/>
<feature type="domain" description="Sulfatase-modifying factor enzyme-like" evidence="1">
    <location>
        <begin position="52"/>
        <end position="253"/>
    </location>
</feature>
<dbReference type="InterPro" id="IPR005532">
    <property type="entry name" value="SUMF_dom"/>
</dbReference>
<organism evidence="2 3">
    <name type="scientific">Anoxynatronum buryatiense</name>
    <dbReference type="NCBI Taxonomy" id="489973"/>
    <lineage>
        <taxon>Bacteria</taxon>
        <taxon>Bacillati</taxon>
        <taxon>Bacillota</taxon>
        <taxon>Clostridia</taxon>
        <taxon>Eubacteriales</taxon>
        <taxon>Clostridiaceae</taxon>
        <taxon>Anoxynatronum</taxon>
    </lineage>
</organism>
<evidence type="ECO:0000313" key="2">
    <source>
        <dbReference type="EMBL" id="SMP64098.1"/>
    </source>
</evidence>
<accession>A0AA45WXS8</accession>
<dbReference type="EMBL" id="FXUF01000011">
    <property type="protein sequence ID" value="SMP64098.1"/>
    <property type="molecule type" value="Genomic_DNA"/>
</dbReference>
<sequence>MKSQLTVYLNHFMRPIPGGVETVRDYRDEQKWISSDSKMSMPGQKGKLTEIEKWVEIKAFLLAKYPVTEGLYEAILRSTGESTKSLLKDGEVANNRPVVNVSWCEAVSFCNLLSKKCGLQECYTIDKNSGNVGFEPQANGYRLPTDAEWQYACKATSEGYRYGEITDIAWYEDNSEERVHEVGKKQPNQWGLYDMLGNVWEWCWDLYDEKTYGEYRVFRGGSWAEEARGCGATSRRRGHPTFKIDDLGFRLARSCEWVRS</sequence>
<dbReference type="PANTHER" id="PTHR23150:SF19">
    <property type="entry name" value="FORMYLGLYCINE-GENERATING ENZYME"/>
    <property type="match status" value="1"/>
</dbReference>
<dbReference type="AlphaFoldDB" id="A0AA45WXS8"/>
<dbReference type="Gene3D" id="3.90.1580.10">
    <property type="entry name" value="paralog of FGE (formylglycine-generating enzyme)"/>
    <property type="match status" value="1"/>
</dbReference>
<keyword evidence="3" id="KW-1185">Reference proteome</keyword>
<dbReference type="Pfam" id="PF03781">
    <property type="entry name" value="FGE-sulfatase"/>
    <property type="match status" value="1"/>
</dbReference>
<evidence type="ECO:0000313" key="3">
    <source>
        <dbReference type="Proteomes" id="UP001158066"/>
    </source>
</evidence>
<dbReference type="GO" id="GO:0120147">
    <property type="term" value="F:formylglycine-generating oxidase activity"/>
    <property type="evidence" value="ECO:0007669"/>
    <property type="project" value="TreeGrafter"/>
</dbReference>
<dbReference type="RefSeq" id="WP_283410013.1">
    <property type="nucleotide sequence ID" value="NZ_FXUF01000011.1"/>
</dbReference>
<dbReference type="InterPro" id="IPR051043">
    <property type="entry name" value="Sulfatase_Mod_Factor_Kinase"/>
</dbReference>
<dbReference type="SUPFAM" id="SSF56436">
    <property type="entry name" value="C-type lectin-like"/>
    <property type="match status" value="1"/>
</dbReference>
<name>A0AA45WXS8_9CLOT</name>
<dbReference type="InterPro" id="IPR042095">
    <property type="entry name" value="SUMF_sf"/>
</dbReference>
<dbReference type="PANTHER" id="PTHR23150">
    <property type="entry name" value="SULFATASE MODIFYING FACTOR 1, 2"/>
    <property type="match status" value="1"/>
</dbReference>
<reference evidence="2" key="1">
    <citation type="submission" date="2017-05" db="EMBL/GenBank/DDBJ databases">
        <authorList>
            <person name="Varghese N."/>
            <person name="Submissions S."/>
        </authorList>
    </citation>
    <scope>NUCLEOTIDE SEQUENCE</scope>
    <source>
        <strain evidence="2">Su22</strain>
    </source>
</reference>
<dbReference type="InterPro" id="IPR016187">
    <property type="entry name" value="CTDL_fold"/>
</dbReference>
<comment type="caution">
    <text evidence="2">The sequence shown here is derived from an EMBL/GenBank/DDBJ whole genome shotgun (WGS) entry which is preliminary data.</text>
</comment>